<sequence length="205" mass="22134">MKTALSTLLFFLLYAFTIKLSFTSAEPVLDVNGDLLLPSNQYYVLPLIWALGGGLRPGKIHDSTCPVGVVQDFSELSDGVPLGFSPVPDIGIVPANTPLSIAFAEAPRCAESGTWIVVKEDLREGLSLGIGGPRDHPNHEIVRGHFTIHRDGMGYRINFLPSTGGATSGHVGRIFDQFGKRRLVVTDKDPYLVVFKKASSGVSKI</sequence>
<organism evidence="1 2">
    <name type="scientific">Bauhinia variegata</name>
    <name type="common">Purple orchid tree</name>
    <name type="synonym">Phanera variegata</name>
    <dbReference type="NCBI Taxonomy" id="167791"/>
    <lineage>
        <taxon>Eukaryota</taxon>
        <taxon>Viridiplantae</taxon>
        <taxon>Streptophyta</taxon>
        <taxon>Embryophyta</taxon>
        <taxon>Tracheophyta</taxon>
        <taxon>Spermatophyta</taxon>
        <taxon>Magnoliopsida</taxon>
        <taxon>eudicotyledons</taxon>
        <taxon>Gunneridae</taxon>
        <taxon>Pentapetalae</taxon>
        <taxon>rosids</taxon>
        <taxon>fabids</taxon>
        <taxon>Fabales</taxon>
        <taxon>Fabaceae</taxon>
        <taxon>Cercidoideae</taxon>
        <taxon>Cercideae</taxon>
        <taxon>Bauhiniinae</taxon>
        <taxon>Bauhinia</taxon>
    </lineage>
</organism>
<gene>
    <name evidence="1" type="ORF">L6164_006294</name>
</gene>
<proteinExistence type="predicted"/>
<evidence type="ECO:0000313" key="2">
    <source>
        <dbReference type="Proteomes" id="UP000828941"/>
    </source>
</evidence>
<name>A0ACB9PU14_BAUVA</name>
<comment type="caution">
    <text evidence="1">The sequence shown here is derived from an EMBL/GenBank/DDBJ whole genome shotgun (WGS) entry which is preliminary data.</text>
</comment>
<dbReference type="Proteomes" id="UP000828941">
    <property type="component" value="Chromosome 3"/>
</dbReference>
<evidence type="ECO:0000313" key="1">
    <source>
        <dbReference type="EMBL" id="KAI4352001.1"/>
    </source>
</evidence>
<protein>
    <submittedName>
        <fullName evidence="1">Uncharacterized protein</fullName>
    </submittedName>
</protein>
<keyword evidence="2" id="KW-1185">Reference proteome</keyword>
<reference evidence="1 2" key="1">
    <citation type="journal article" date="2022" name="DNA Res.">
        <title>Chromosomal-level genome assembly of the orchid tree Bauhinia variegata (Leguminosae; Cercidoideae) supports the allotetraploid origin hypothesis of Bauhinia.</title>
        <authorList>
            <person name="Zhong Y."/>
            <person name="Chen Y."/>
            <person name="Zheng D."/>
            <person name="Pang J."/>
            <person name="Liu Y."/>
            <person name="Luo S."/>
            <person name="Meng S."/>
            <person name="Qian L."/>
            <person name="Wei D."/>
            <person name="Dai S."/>
            <person name="Zhou R."/>
        </authorList>
    </citation>
    <scope>NUCLEOTIDE SEQUENCE [LARGE SCALE GENOMIC DNA]</scope>
    <source>
        <strain evidence="1">BV-YZ2020</strain>
    </source>
</reference>
<dbReference type="EMBL" id="CM039428">
    <property type="protein sequence ID" value="KAI4352001.1"/>
    <property type="molecule type" value="Genomic_DNA"/>
</dbReference>
<accession>A0ACB9PU14</accession>